<dbReference type="AlphaFoldDB" id="A0A9Q0N0F9"/>
<feature type="region of interest" description="Disordered" evidence="4">
    <location>
        <begin position="111"/>
        <end position="155"/>
    </location>
</feature>
<evidence type="ECO:0000256" key="1">
    <source>
        <dbReference type="ARBA" id="ARBA00022737"/>
    </source>
</evidence>
<feature type="domain" description="DRBM" evidence="5">
    <location>
        <begin position="466"/>
        <end position="501"/>
    </location>
</feature>
<evidence type="ECO:0000256" key="3">
    <source>
        <dbReference type="PROSITE-ProRule" id="PRU00266"/>
    </source>
</evidence>
<evidence type="ECO:0000313" key="6">
    <source>
        <dbReference type="EMBL" id="KAJ6640611.1"/>
    </source>
</evidence>
<name>A0A9Q0N0F9_9DIPT</name>
<reference evidence="6" key="1">
    <citation type="submission" date="2022-07" db="EMBL/GenBank/DDBJ databases">
        <authorList>
            <person name="Trinca V."/>
            <person name="Uliana J.V.C."/>
            <person name="Torres T.T."/>
            <person name="Ward R.J."/>
            <person name="Monesi N."/>
        </authorList>
    </citation>
    <scope>NUCLEOTIDE SEQUENCE</scope>
    <source>
        <strain evidence="6">HSMRA1968</strain>
        <tissue evidence="6">Whole embryos</tissue>
    </source>
</reference>
<dbReference type="GO" id="GO:0003729">
    <property type="term" value="F:mRNA binding"/>
    <property type="evidence" value="ECO:0007669"/>
    <property type="project" value="TreeGrafter"/>
</dbReference>
<dbReference type="FunFam" id="3.30.160.20:FF:000073">
    <property type="entry name" value="Double-stranded RNA-binding protein Staufen homolog"/>
    <property type="match status" value="1"/>
</dbReference>
<sequence>MHHQHHNHPAINMGQYVPHQHHLSNINVSVPPPINPQQNLQQRDFNRHNRISHHMHPPPTYHGRPNAPNVSKPTPMPMQNKPPLMANNIFPTTKHHGVTIIQPKTILKHPSQYKPTVSQPQILQKPQPPLTSQPPPPLDAVNHSQSNNVNSVQSSSCTNTLHSAIIQSHVSDTHIAVTDKIRPTEAAEKSVPKCNAVSPTKQPNNSTTTPTTTSPETSIIEVSAASDQIKQLSVTDSITSGKDKTPMCLVNELARFNKIQHQYRLTGEQGPAHKKRFTVTLKLGDEEYSSDGASIKKAQHLAAADAITKTQYKHPPAKSNRSRVNGKTDGRGKKIVLRTSQIGSLIVDDLGNITPTVELNALAMKRGEPAVYMIDTSTSGQFNLGGSQIPLHGVHMPSQQNQFMPPNPTNYSNQYGFYPPRNNPQSHFYQQQRLGNDRRPMGRGCSKLERYSQCSFNYPTGVEDPYKVILQVGQRKFVGVGHTVQSARHDAASKALEVLKPITPDYDVNDAANTSEDDINAELKSPISLVHEMALKRDLTVTFEVLSEKGPPHMKIFVTGCSVGDITTEGEGNGKKLSKKRAAEAMVQKLRELPPSSPIVPIVRVKQIKRKPLPTKKKTRNLIKESDDDNEEVNPISRLIHIAQTRKAKEPVYTLIEERGAPRRREFVMEVSAIKQTAQGTGQTKKVAKRQAAENLLISLGYAVKGSPSRDVVTTKNSAEANEKVKRVKFQDSSKMINVANKPTTNSGGTSGRQLAPGLLLVQQDCKVNNPEVTKSTDILDTNQPIDIGANNGNVSTLPTQSELCDVVRPTEQLTYLAHILGFKVSYSDFPKGNHGEYLTLVTLSTEPPQLCHGAGSNFEASHDQAALTALTMLSKLGLHNVVPNKNCEETKTLTTTVGNGMN</sequence>
<dbReference type="GO" id="GO:0008298">
    <property type="term" value="P:intracellular mRNA localization"/>
    <property type="evidence" value="ECO:0007669"/>
    <property type="project" value="TreeGrafter"/>
</dbReference>
<dbReference type="GO" id="GO:0032839">
    <property type="term" value="C:dendrite cytoplasm"/>
    <property type="evidence" value="ECO:0007669"/>
    <property type="project" value="GOC"/>
</dbReference>
<feature type="compositionally biased region" description="Low complexity" evidence="4">
    <location>
        <begin position="198"/>
        <end position="215"/>
    </location>
</feature>
<dbReference type="InterPro" id="IPR051740">
    <property type="entry name" value="DRBM-containing_protein"/>
</dbReference>
<dbReference type="GO" id="GO:0098964">
    <property type="term" value="P:anterograde dendritic transport of messenger ribonucleoprotein complex"/>
    <property type="evidence" value="ECO:0007669"/>
    <property type="project" value="TreeGrafter"/>
</dbReference>
<dbReference type="PROSITE" id="PS50137">
    <property type="entry name" value="DS_RBD"/>
    <property type="match status" value="4"/>
</dbReference>
<dbReference type="GO" id="GO:0043025">
    <property type="term" value="C:neuronal cell body"/>
    <property type="evidence" value="ECO:0007669"/>
    <property type="project" value="TreeGrafter"/>
</dbReference>
<feature type="domain" description="DRBM" evidence="5">
    <location>
        <begin position="634"/>
        <end position="702"/>
    </location>
</feature>
<dbReference type="CDD" id="cd19860">
    <property type="entry name" value="DSRM_STAU_rpt4"/>
    <property type="match status" value="1"/>
</dbReference>
<dbReference type="OrthoDB" id="10037267at2759"/>
<keyword evidence="2 3" id="KW-0694">RNA-binding</keyword>
<organism evidence="6 7">
    <name type="scientific">Pseudolycoriella hygida</name>
    <dbReference type="NCBI Taxonomy" id="35572"/>
    <lineage>
        <taxon>Eukaryota</taxon>
        <taxon>Metazoa</taxon>
        <taxon>Ecdysozoa</taxon>
        <taxon>Arthropoda</taxon>
        <taxon>Hexapoda</taxon>
        <taxon>Insecta</taxon>
        <taxon>Pterygota</taxon>
        <taxon>Neoptera</taxon>
        <taxon>Endopterygota</taxon>
        <taxon>Diptera</taxon>
        <taxon>Nematocera</taxon>
        <taxon>Sciaroidea</taxon>
        <taxon>Sciaridae</taxon>
        <taxon>Pseudolycoriella</taxon>
    </lineage>
</organism>
<dbReference type="CDD" id="cd19857">
    <property type="entry name" value="DSRM_STAU_rpt1"/>
    <property type="match status" value="1"/>
</dbReference>
<dbReference type="PANTHER" id="PTHR46054">
    <property type="entry name" value="MATERNAL EFFECT PROTEIN STAUFEN"/>
    <property type="match status" value="1"/>
</dbReference>
<dbReference type="FunFam" id="3.30.160.20:FF:000007">
    <property type="entry name" value="Double-stranded RNA-binding protein Staufen homolog 1"/>
    <property type="match status" value="2"/>
</dbReference>
<evidence type="ECO:0000259" key="5">
    <source>
        <dbReference type="PROSITE" id="PS50137"/>
    </source>
</evidence>
<keyword evidence="7" id="KW-1185">Reference proteome</keyword>
<feature type="domain" description="DRBM" evidence="5">
    <location>
        <begin position="525"/>
        <end position="592"/>
    </location>
</feature>
<evidence type="ECO:0000256" key="2">
    <source>
        <dbReference type="ARBA" id="ARBA00022884"/>
    </source>
</evidence>
<dbReference type="CDD" id="cd19859">
    <property type="entry name" value="DSRM_STAU_rpt3"/>
    <property type="match status" value="1"/>
</dbReference>
<feature type="region of interest" description="Disordered" evidence="4">
    <location>
        <begin position="183"/>
        <end position="215"/>
    </location>
</feature>
<proteinExistence type="predicted"/>
<dbReference type="EMBL" id="WJQU01000002">
    <property type="protein sequence ID" value="KAJ6640611.1"/>
    <property type="molecule type" value="Genomic_DNA"/>
</dbReference>
<dbReference type="InterPro" id="IPR014720">
    <property type="entry name" value="dsRBD_dom"/>
</dbReference>
<evidence type="ECO:0000256" key="4">
    <source>
        <dbReference type="SAM" id="MobiDB-lite"/>
    </source>
</evidence>
<dbReference type="GO" id="GO:0010494">
    <property type="term" value="C:cytoplasmic stress granule"/>
    <property type="evidence" value="ECO:0007669"/>
    <property type="project" value="TreeGrafter"/>
</dbReference>
<dbReference type="InterPro" id="IPR032478">
    <property type="entry name" value="Staufen_C"/>
</dbReference>
<dbReference type="Pfam" id="PF00035">
    <property type="entry name" value="dsrm"/>
    <property type="match status" value="3"/>
</dbReference>
<keyword evidence="1" id="KW-0677">Repeat</keyword>
<dbReference type="GO" id="GO:0005886">
    <property type="term" value="C:plasma membrane"/>
    <property type="evidence" value="ECO:0007669"/>
    <property type="project" value="TreeGrafter"/>
</dbReference>
<feature type="domain" description="DRBM" evidence="5">
    <location>
        <begin position="245"/>
        <end position="312"/>
    </location>
</feature>
<protein>
    <submittedName>
        <fullName evidence="6">Double-stranded RNA-binding protein Staufen like 2</fullName>
    </submittedName>
</protein>
<gene>
    <name evidence="6" type="primary">stau2</name>
    <name evidence="6" type="ORF">Bhyg_05542</name>
</gene>
<dbReference type="GO" id="GO:0010468">
    <property type="term" value="P:regulation of gene expression"/>
    <property type="evidence" value="ECO:0007669"/>
    <property type="project" value="UniProtKB-ARBA"/>
</dbReference>
<comment type="caution">
    <text evidence="6">The sequence shown here is derived from an EMBL/GenBank/DDBJ whole genome shotgun (WGS) entry which is preliminary data.</text>
</comment>
<dbReference type="PANTHER" id="PTHR46054:SF3">
    <property type="entry name" value="MATERNAL EFFECT PROTEIN STAUFEN"/>
    <property type="match status" value="1"/>
</dbReference>
<feature type="non-terminal residue" evidence="6">
    <location>
        <position position="1"/>
    </location>
</feature>
<dbReference type="SUPFAM" id="SSF54768">
    <property type="entry name" value="dsRNA-binding domain-like"/>
    <property type="match status" value="5"/>
</dbReference>
<feature type="compositionally biased region" description="Low complexity" evidence="4">
    <location>
        <begin position="144"/>
        <end position="155"/>
    </location>
</feature>
<evidence type="ECO:0000313" key="7">
    <source>
        <dbReference type="Proteomes" id="UP001151699"/>
    </source>
</evidence>
<dbReference type="CDD" id="cd19861">
    <property type="entry name" value="DSRM_STAU_rpt5"/>
    <property type="match status" value="1"/>
</dbReference>
<accession>A0A9Q0N0F9</accession>
<dbReference type="GO" id="GO:0003725">
    <property type="term" value="F:double-stranded RNA binding"/>
    <property type="evidence" value="ECO:0007669"/>
    <property type="project" value="TreeGrafter"/>
</dbReference>
<dbReference type="Proteomes" id="UP001151699">
    <property type="component" value="Chromosome B"/>
</dbReference>
<dbReference type="Pfam" id="PF16482">
    <property type="entry name" value="Staufen_C"/>
    <property type="match status" value="1"/>
</dbReference>
<dbReference type="GO" id="GO:0048477">
    <property type="term" value="P:oogenesis"/>
    <property type="evidence" value="ECO:0007669"/>
    <property type="project" value="UniProtKB-ARBA"/>
</dbReference>
<dbReference type="GO" id="GO:0035418">
    <property type="term" value="P:protein localization to synapse"/>
    <property type="evidence" value="ECO:0007669"/>
    <property type="project" value="TreeGrafter"/>
</dbReference>
<dbReference type="SMART" id="SM00358">
    <property type="entry name" value="DSRM"/>
    <property type="match status" value="3"/>
</dbReference>
<feature type="compositionally biased region" description="Pro residues" evidence="4">
    <location>
        <begin position="126"/>
        <end position="138"/>
    </location>
</feature>
<dbReference type="Gene3D" id="3.30.160.20">
    <property type="match status" value="5"/>
</dbReference>